<reference evidence="2 3" key="1">
    <citation type="journal article" date="2018" name="Biotechnol. Biofuels">
        <title>Integrative visual omics of the white-rot fungus Polyporus brumalis exposes the biotechnological potential of its oxidative enzymes for delignifying raw plant biomass.</title>
        <authorList>
            <person name="Miyauchi S."/>
            <person name="Rancon A."/>
            <person name="Drula E."/>
            <person name="Hage H."/>
            <person name="Chaduli D."/>
            <person name="Favel A."/>
            <person name="Grisel S."/>
            <person name="Henrissat B."/>
            <person name="Herpoel-Gimbert I."/>
            <person name="Ruiz-Duenas F.J."/>
            <person name="Chevret D."/>
            <person name="Hainaut M."/>
            <person name="Lin J."/>
            <person name="Wang M."/>
            <person name="Pangilinan J."/>
            <person name="Lipzen A."/>
            <person name="Lesage-Meessen L."/>
            <person name="Navarro D."/>
            <person name="Riley R."/>
            <person name="Grigoriev I.V."/>
            <person name="Zhou S."/>
            <person name="Raouche S."/>
            <person name="Rosso M.N."/>
        </authorList>
    </citation>
    <scope>NUCLEOTIDE SEQUENCE [LARGE SCALE GENOMIC DNA]</scope>
    <source>
        <strain evidence="2 3">BRFM 1820</strain>
    </source>
</reference>
<gene>
    <name evidence="2" type="ORF">OH76DRAFT_404697</name>
</gene>
<sequence length="289" mass="31960">MGDGVPQCVGTEVREWEETSEHEHGEGPQLESFRGRPRFRLGGSAEVLASPAPSAGSGRGFLGGRPLFFFGGGSDGSPPSAFFFLFLLPGGRPRLRLGAASGLGAEIARSGARSVRRLLRMAEERNGGRAHRPRARLWCRRSRPCPRWEPWAPERQTWGRLEQRGREEWPDEGKKENATRAGFNEEMGHRNSRVQNAQMWALLFSRISVGRTSRRKRPGRFLTVYVIYVSLAADWKGSSASSSSACAPRRPLPGRHARPQRLPATAGAHAAQCRGFCRRNSDSKGSARM</sequence>
<dbReference type="EMBL" id="KZ857380">
    <property type="protein sequence ID" value="RDX56640.1"/>
    <property type="molecule type" value="Genomic_DNA"/>
</dbReference>
<organism evidence="2 3">
    <name type="scientific">Lentinus brumalis</name>
    <dbReference type="NCBI Taxonomy" id="2498619"/>
    <lineage>
        <taxon>Eukaryota</taxon>
        <taxon>Fungi</taxon>
        <taxon>Dikarya</taxon>
        <taxon>Basidiomycota</taxon>
        <taxon>Agaricomycotina</taxon>
        <taxon>Agaricomycetes</taxon>
        <taxon>Polyporales</taxon>
        <taxon>Polyporaceae</taxon>
        <taxon>Lentinus</taxon>
    </lineage>
</organism>
<feature type="region of interest" description="Disordered" evidence="1">
    <location>
        <begin position="15"/>
        <end position="35"/>
    </location>
</feature>
<evidence type="ECO:0000256" key="1">
    <source>
        <dbReference type="SAM" id="MobiDB-lite"/>
    </source>
</evidence>
<name>A0A371DVR7_9APHY</name>
<dbReference type="AlphaFoldDB" id="A0A371DVR7"/>
<proteinExistence type="predicted"/>
<feature type="compositionally biased region" description="Basic and acidic residues" evidence="1">
    <location>
        <begin position="15"/>
        <end position="26"/>
    </location>
</feature>
<feature type="region of interest" description="Disordered" evidence="1">
    <location>
        <begin position="238"/>
        <end position="269"/>
    </location>
</feature>
<dbReference type="Proteomes" id="UP000256964">
    <property type="component" value="Unassembled WGS sequence"/>
</dbReference>
<accession>A0A371DVR7</accession>
<evidence type="ECO:0000313" key="2">
    <source>
        <dbReference type="EMBL" id="RDX56640.1"/>
    </source>
</evidence>
<keyword evidence="3" id="KW-1185">Reference proteome</keyword>
<protein>
    <submittedName>
        <fullName evidence="2">Uncharacterized protein</fullName>
    </submittedName>
</protein>
<feature type="compositionally biased region" description="Basic and acidic residues" evidence="1">
    <location>
        <begin position="164"/>
        <end position="178"/>
    </location>
</feature>
<feature type="region of interest" description="Disordered" evidence="1">
    <location>
        <begin position="164"/>
        <end position="186"/>
    </location>
</feature>
<evidence type="ECO:0000313" key="3">
    <source>
        <dbReference type="Proteomes" id="UP000256964"/>
    </source>
</evidence>